<accession>A0A5B9W600</accession>
<reference evidence="1 2" key="1">
    <citation type="submission" date="2019-08" db="EMBL/GenBank/DDBJ databases">
        <title>Deep-cultivation of Planctomycetes and their phenomic and genomic characterization uncovers novel biology.</title>
        <authorList>
            <person name="Wiegand S."/>
            <person name="Jogler M."/>
            <person name="Boedeker C."/>
            <person name="Pinto D."/>
            <person name="Vollmers J."/>
            <person name="Rivas-Marin E."/>
            <person name="Kohn T."/>
            <person name="Peeters S.H."/>
            <person name="Heuer A."/>
            <person name="Rast P."/>
            <person name="Oberbeckmann S."/>
            <person name="Bunk B."/>
            <person name="Jeske O."/>
            <person name="Meyerdierks A."/>
            <person name="Storesund J.E."/>
            <person name="Kallscheuer N."/>
            <person name="Luecker S."/>
            <person name="Lage O.M."/>
            <person name="Pohl T."/>
            <person name="Merkel B.J."/>
            <person name="Hornburger P."/>
            <person name="Mueller R.-W."/>
            <person name="Bruemmer F."/>
            <person name="Labrenz M."/>
            <person name="Spormann A.M."/>
            <person name="Op den Camp H."/>
            <person name="Overmann J."/>
            <person name="Amann R."/>
            <person name="Jetten M.S.M."/>
            <person name="Mascher T."/>
            <person name="Medema M.H."/>
            <person name="Devos D.P."/>
            <person name="Kaster A.-K."/>
            <person name="Ovreas L."/>
            <person name="Rohde M."/>
            <person name="Galperin M.Y."/>
            <person name="Jogler C."/>
        </authorList>
    </citation>
    <scope>NUCLEOTIDE SEQUENCE [LARGE SCALE GENOMIC DNA]</scope>
    <source>
        <strain evidence="1 2">OJF2</strain>
    </source>
</reference>
<evidence type="ECO:0000313" key="1">
    <source>
        <dbReference type="EMBL" id="QEH35644.1"/>
    </source>
</evidence>
<evidence type="ECO:0008006" key="3">
    <source>
        <dbReference type="Google" id="ProtNLM"/>
    </source>
</evidence>
<protein>
    <recommendedName>
        <fullName evidence="3">DUF4935 domain-containing protein</fullName>
    </recommendedName>
</protein>
<keyword evidence="2" id="KW-1185">Reference proteome</keyword>
<dbReference type="RefSeq" id="WP_148595424.1">
    <property type="nucleotide sequence ID" value="NZ_CP042997.1"/>
</dbReference>
<dbReference type="Proteomes" id="UP000324233">
    <property type="component" value="Chromosome"/>
</dbReference>
<dbReference type="OrthoDB" id="1453692at2"/>
<dbReference type="EMBL" id="CP042997">
    <property type="protein sequence ID" value="QEH35644.1"/>
    <property type="molecule type" value="Genomic_DNA"/>
</dbReference>
<gene>
    <name evidence="1" type="ORF">OJF2_41990</name>
</gene>
<sequence length="252" mass="27896">MIAIPEAAASIAEQPAPVIILDTCSLLDVFRWVDSEREPRASADEIRAASLLLRGAASSPVSFHLVVPELVEVEYGRKARNLEDSFQGWIRDHDKCGGWFAEAAPWIGIALQEPLRIEPLRISEKCHELADKLLEKAIVLSRDVACLNRAIGRLIGKSPPCHLRDEVKDAINLEQALELSRRLGLIGSSPGRVFISSNTRDFGDAKRRSRLHPDIERDFQEAGLEYFTSLAAALGSLQSRKGLQRSTESHAE</sequence>
<dbReference type="AlphaFoldDB" id="A0A5B9W600"/>
<proteinExistence type="predicted"/>
<name>A0A5B9W600_9BACT</name>
<dbReference type="KEGG" id="agv:OJF2_41990"/>
<evidence type="ECO:0000313" key="2">
    <source>
        <dbReference type="Proteomes" id="UP000324233"/>
    </source>
</evidence>
<organism evidence="1 2">
    <name type="scientific">Aquisphaera giovannonii</name>
    <dbReference type="NCBI Taxonomy" id="406548"/>
    <lineage>
        <taxon>Bacteria</taxon>
        <taxon>Pseudomonadati</taxon>
        <taxon>Planctomycetota</taxon>
        <taxon>Planctomycetia</taxon>
        <taxon>Isosphaerales</taxon>
        <taxon>Isosphaeraceae</taxon>
        <taxon>Aquisphaera</taxon>
    </lineage>
</organism>